<keyword evidence="2" id="KW-0812">Transmembrane</keyword>
<dbReference type="SMART" id="SM00267">
    <property type="entry name" value="GGDEF"/>
    <property type="match status" value="1"/>
</dbReference>
<dbReference type="NCBIfam" id="TIGR00229">
    <property type="entry name" value="sensory_box"/>
    <property type="match status" value="2"/>
</dbReference>
<evidence type="ECO:0000259" key="6">
    <source>
        <dbReference type="PROSITE" id="PS50887"/>
    </source>
</evidence>
<evidence type="ECO:0000259" key="4">
    <source>
        <dbReference type="PROSITE" id="PS50113"/>
    </source>
</evidence>
<dbReference type="InterPro" id="IPR035965">
    <property type="entry name" value="PAS-like_dom_sf"/>
</dbReference>
<organism evidence="7 8">
    <name type="scientific">Balneatrix alpica</name>
    <dbReference type="NCBI Taxonomy" id="75684"/>
    <lineage>
        <taxon>Bacteria</taxon>
        <taxon>Pseudomonadati</taxon>
        <taxon>Pseudomonadota</taxon>
        <taxon>Gammaproteobacteria</taxon>
        <taxon>Oceanospirillales</taxon>
        <taxon>Balneatrichaceae</taxon>
        <taxon>Balneatrix</taxon>
    </lineage>
</organism>
<proteinExistence type="predicted"/>
<dbReference type="SMART" id="SM00086">
    <property type="entry name" value="PAC"/>
    <property type="match status" value="1"/>
</dbReference>
<dbReference type="PROSITE" id="PS50883">
    <property type="entry name" value="EAL"/>
    <property type="match status" value="1"/>
</dbReference>
<feature type="coiled-coil region" evidence="1">
    <location>
        <begin position="229"/>
        <end position="257"/>
    </location>
</feature>
<evidence type="ECO:0000256" key="2">
    <source>
        <dbReference type="SAM" id="Phobius"/>
    </source>
</evidence>
<dbReference type="InterPro" id="IPR043128">
    <property type="entry name" value="Rev_trsase/Diguanyl_cyclase"/>
</dbReference>
<dbReference type="PANTHER" id="PTHR44757">
    <property type="entry name" value="DIGUANYLATE CYCLASE DGCP"/>
    <property type="match status" value="1"/>
</dbReference>
<dbReference type="PANTHER" id="PTHR44757:SF2">
    <property type="entry name" value="BIOFILM ARCHITECTURE MAINTENANCE PROTEIN MBAA"/>
    <property type="match status" value="1"/>
</dbReference>
<evidence type="ECO:0000313" key="8">
    <source>
        <dbReference type="Proteomes" id="UP001589628"/>
    </source>
</evidence>
<keyword evidence="8" id="KW-1185">Reference proteome</keyword>
<protein>
    <submittedName>
        <fullName evidence="7">EAL domain-containing protein</fullName>
    </submittedName>
</protein>
<dbReference type="CDD" id="cd01949">
    <property type="entry name" value="GGDEF"/>
    <property type="match status" value="1"/>
</dbReference>
<feature type="domain" description="PAC" evidence="4">
    <location>
        <begin position="445"/>
        <end position="497"/>
    </location>
</feature>
<comment type="caution">
    <text evidence="7">The sequence shown here is derived from an EMBL/GenBank/DDBJ whole genome shotgun (WGS) entry which is preliminary data.</text>
</comment>
<evidence type="ECO:0000259" key="5">
    <source>
        <dbReference type="PROSITE" id="PS50883"/>
    </source>
</evidence>
<keyword evidence="2" id="KW-1133">Transmembrane helix</keyword>
<dbReference type="Pfam" id="PF00563">
    <property type="entry name" value="EAL"/>
    <property type="match status" value="1"/>
</dbReference>
<dbReference type="InterPro" id="IPR052155">
    <property type="entry name" value="Biofilm_reg_signaling"/>
</dbReference>
<dbReference type="SUPFAM" id="SSF55785">
    <property type="entry name" value="PYP-like sensor domain (PAS domain)"/>
    <property type="match status" value="2"/>
</dbReference>
<feature type="domain" description="EAL" evidence="5">
    <location>
        <begin position="674"/>
        <end position="929"/>
    </location>
</feature>
<dbReference type="SMART" id="SM00052">
    <property type="entry name" value="EAL"/>
    <property type="match status" value="1"/>
</dbReference>
<feature type="transmembrane region" description="Helical" evidence="2">
    <location>
        <begin position="12"/>
        <end position="37"/>
    </location>
</feature>
<dbReference type="Gene3D" id="3.30.70.270">
    <property type="match status" value="1"/>
</dbReference>
<dbReference type="InterPro" id="IPR000014">
    <property type="entry name" value="PAS"/>
</dbReference>
<dbReference type="InterPro" id="IPR029787">
    <property type="entry name" value="Nucleotide_cyclase"/>
</dbReference>
<dbReference type="CDD" id="cd00130">
    <property type="entry name" value="PAS"/>
    <property type="match status" value="2"/>
</dbReference>
<dbReference type="SUPFAM" id="SSF55073">
    <property type="entry name" value="Nucleotide cyclase"/>
    <property type="match status" value="1"/>
</dbReference>
<dbReference type="Gene3D" id="3.30.450.20">
    <property type="entry name" value="PAS domain"/>
    <property type="match status" value="2"/>
</dbReference>
<dbReference type="PROSITE" id="PS50887">
    <property type="entry name" value="GGDEF"/>
    <property type="match status" value="1"/>
</dbReference>
<dbReference type="PROSITE" id="PS50113">
    <property type="entry name" value="PAC"/>
    <property type="match status" value="1"/>
</dbReference>
<dbReference type="InterPro" id="IPR001633">
    <property type="entry name" value="EAL_dom"/>
</dbReference>
<sequence length="932" mass="106296">MFNQFVSRILHLSPLCLALTLAVLLQALLGGSLSWLYRQAADEQLQLLRKDIARILVVAAEQVDVPLHRRLERDQQTGGPLYRQAIEPLLKIHKSLPEINYLYTMVRRGGERYFVLDTAFYADELSNEQILKASRVMERYTGGSDEDQALFASLEQGKVYVFERPYVDYFGEHLSGFAPLQDEQGRLVAMLGLDFGMEQLDKHLRDIRTAYISTLLLSILVSALLAWLLYRVRSAAARAEKRRMQLEQQTKEQAKRTELILDSIIDGVLGLDAQGLIISASRVVGRIWQRPVAELRGKNLTSLIDGPDQPLLLSSLERARQGQHCRIEVQGRRLEDQLFPLEMTLSPGHQGESAWFVVAVRDLSRDMAIEDERHLAALVFSNMADGVMVTDPDGRILMVNKAFSEITGYQPEQVRGRSARLLQSGRHDASFYRSFWQSLLQQGHWQGEIYNRRYNGSVYPEWLTINAVYDRAGRLQYFVGVFTDITQRKEQEARLHQLANQDQLTGLANRAAFQEHFNTLLLQARCQEFGFALLFMDLDDFKRINDTLGHAEGDKLLRGVAQRLLKLIPEEAHLARIGGDEFVILLPLHQGGQEQEVSARLAARILEDFRHPYVLSEQEVVIGTSIGISRFPQDGQSMEMLLKQADMALYDAKSRGRNAYHFYTTAMHAQAMERMALETQLHQAMQREELRLVYQPQVCIRTGQLLGMEALLRWQHPQWGEVSPLRFIPVAEESGMIIPLGNWVLERAARQLAQWREQGIELPRLSVNLSPRQFLNSKHLLQQVSQLLQRYQIQPQQLELEITESILMDSSHASQQAIRQLESMGVLLAIDDFGTGYSSLGYLQKFRLHQLKIDRSFIQDLASSQHQQAIVQAMIQMGHALEMEVIAEGVETAEQLILLQQHDCDGVQGYLYSKPLEVTAVADFIHTFQLQV</sequence>
<dbReference type="InterPro" id="IPR013767">
    <property type="entry name" value="PAS_fold"/>
</dbReference>
<dbReference type="NCBIfam" id="TIGR00254">
    <property type="entry name" value="GGDEF"/>
    <property type="match status" value="1"/>
</dbReference>
<dbReference type="InterPro" id="IPR000160">
    <property type="entry name" value="GGDEF_dom"/>
</dbReference>
<keyword evidence="2" id="KW-0472">Membrane</keyword>
<dbReference type="Proteomes" id="UP001589628">
    <property type="component" value="Unassembled WGS sequence"/>
</dbReference>
<feature type="domain" description="PAS" evidence="3">
    <location>
        <begin position="371"/>
        <end position="418"/>
    </location>
</feature>
<gene>
    <name evidence="7" type="ORF">ACFFLH_15455</name>
</gene>
<feature type="transmembrane region" description="Helical" evidence="2">
    <location>
        <begin position="210"/>
        <end position="230"/>
    </location>
</feature>
<accession>A0ABV5ZEV7</accession>
<dbReference type="InterPro" id="IPR035919">
    <property type="entry name" value="EAL_sf"/>
</dbReference>
<dbReference type="InterPro" id="IPR001610">
    <property type="entry name" value="PAC"/>
</dbReference>
<dbReference type="CDD" id="cd01948">
    <property type="entry name" value="EAL"/>
    <property type="match status" value="1"/>
</dbReference>
<dbReference type="PROSITE" id="PS50112">
    <property type="entry name" value="PAS"/>
    <property type="match status" value="2"/>
</dbReference>
<evidence type="ECO:0000313" key="7">
    <source>
        <dbReference type="EMBL" id="MFB9887811.1"/>
    </source>
</evidence>
<dbReference type="Pfam" id="PF00990">
    <property type="entry name" value="GGDEF"/>
    <property type="match status" value="1"/>
</dbReference>
<dbReference type="Gene3D" id="3.20.20.450">
    <property type="entry name" value="EAL domain"/>
    <property type="match status" value="1"/>
</dbReference>
<dbReference type="Pfam" id="PF00989">
    <property type="entry name" value="PAS"/>
    <property type="match status" value="2"/>
</dbReference>
<dbReference type="SMART" id="SM00091">
    <property type="entry name" value="PAS"/>
    <property type="match status" value="2"/>
</dbReference>
<feature type="domain" description="PAS" evidence="3">
    <location>
        <begin position="253"/>
        <end position="323"/>
    </location>
</feature>
<feature type="domain" description="GGDEF" evidence="6">
    <location>
        <begin position="529"/>
        <end position="665"/>
    </location>
</feature>
<dbReference type="EMBL" id="JBHLZN010000006">
    <property type="protein sequence ID" value="MFB9887811.1"/>
    <property type="molecule type" value="Genomic_DNA"/>
</dbReference>
<dbReference type="SUPFAM" id="SSF141868">
    <property type="entry name" value="EAL domain-like"/>
    <property type="match status" value="1"/>
</dbReference>
<dbReference type="InterPro" id="IPR000700">
    <property type="entry name" value="PAS-assoc_C"/>
</dbReference>
<reference evidence="7 8" key="1">
    <citation type="submission" date="2024-09" db="EMBL/GenBank/DDBJ databases">
        <authorList>
            <person name="Sun Q."/>
            <person name="Mori K."/>
        </authorList>
    </citation>
    <scope>NUCLEOTIDE SEQUENCE [LARGE SCALE GENOMIC DNA]</scope>
    <source>
        <strain evidence="7 8">ATCC 51285</strain>
    </source>
</reference>
<evidence type="ECO:0000256" key="1">
    <source>
        <dbReference type="SAM" id="Coils"/>
    </source>
</evidence>
<dbReference type="RefSeq" id="WP_051527590.1">
    <property type="nucleotide sequence ID" value="NZ_JBHLZN010000006.1"/>
</dbReference>
<name>A0ABV5ZEV7_9GAMM</name>
<evidence type="ECO:0000259" key="3">
    <source>
        <dbReference type="PROSITE" id="PS50112"/>
    </source>
</evidence>
<keyword evidence="1" id="KW-0175">Coiled coil</keyword>